<dbReference type="EMBL" id="JBIAPK010000002">
    <property type="protein sequence ID" value="MFF3338589.1"/>
    <property type="molecule type" value="Genomic_DNA"/>
</dbReference>
<dbReference type="PANTHER" id="PTHR21060:SF15">
    <property type="entry name" value="ACETATE KINASE-RELATED"/>
    <property type="match status" value="1"/>
</dbReference>
<dbReference type="Gene3D" id="3.30.420.40">
    <property type="match status" value="2"/>
</dbReference>
<dbReference type="InterPro" id="IPR004372">
    <property type="entry name" value="Ac/propionate_kinase"/>
</dbReference>
<evidence type="ECO:0000256" key="1">
    <source>
        <dbReference type="ARBA" id="ARBA00008748"/>
    </source>
</evidence>
<sequence length="421" mass="44851">MTSTPNREGAVPVTAAHRILVLNSGSSSVKYQLLDMRDSSRLAVGLVERIGEETSRLVHSPLTGDGDGGGEGSGKRERTGPIADHEAALKAVADELTRDRLGLDSPELAAIGHRVVHGGLKFSAPTVITDEVLTEIERLVPVAPLHNPANITGIRTAQALRPDLPQVAVFDTAFHTTMPESAARYAIDIETADAHRIRRYGFHGTSHAFVSRETAKLLGKDPSEVNVIVLHLGNGASASAVRGGECVDTSMGLTPLEGLVMGTRSGDIDPAVTFHLKRVAGMSTDEIDVLLNKKSGLVGLCGDNDMREIRRRIDEGDQRALLAFEIYIHRLKKYIGAYYAVLGRVDAVVFTAGVGENAAPVRAAAIAGLEELGLAVDADLNAVRTDSARLISPEYARVAVAVVPTDEELEIARQTYALVNA</sequence>
<dbReference type="InterPro" id="IPR023865">
    <property type="entry name" value="Aliphatic_acid_kinase_CS"/>
</dbReference>
<feature type="site" description="Transition state stabilizer" evidence="6">
    <location>
        <position position="264"/>
    </location>
</feature>
<keyword evidence="10" id="KW-1185">Reference proteome</keyword>
<feature type="binding site" evidence="6">
    <location>
        <position position="114"/>
    </location>
    <ligand>
        <name>substrate</name>
    </ligand>
</feature>
<keyword evidence="4 6" id="KW-0418">Kinase</keyword>
<reference evidence="9 10" key="1">
    <citation type="submission" date="2024-10" db="EMBL/GenBank/DDBJ databases">
        <title>The Natural Products Discovery Center: Release of the First 8490 Sequenced Strains for Exploring Actinobacteria Biosynthetic Diversity.</title>
        <authorList>
            <person name="Kalkreuter E."/>
            <person name="Kautsar S.A."/>
            <person name="Yang D."/>
            <person name="Bader C.D."/>
            <person name="Teijaro C.N."/>
            <person name="Fluegel L."/>
            <person name="Davis C.M."/>
            <person name="Simpson J.R."/>
            <person name="Lauterbach L."/>
            <person name="Steele A.D."/>
            <person name="Gui C."/>
            <person name="Meng S."/>
            <person name="Li G."/>
            <person name="Viehrig K."/>
            <person name="Ye F."/>
            <person name="Su P."/>
            <person name="Kiefer A.F."/>
            <person name="Nichols A."/>
            <person name="Cepeda A.J."/>
            <person name="Yan W."/>
            <person name="Fan B."/>
            <person name="Jiang Y."/>
            <person name="Adhikari A."/>
            <person name="Zheng C.-J."/>
            <person name="Schuster L."/>
            <person name="Cowan T.M."/>
            <person name="Smanski M.J."/>
            <person name="Chevrette M.G."/>
            <person name="De Carvalho L.P.S."/>
            <person name="Shen B."/>
        </authorList>
    </citation>
    <scope>NUCLEOTIDE SEQUENCE [LARGE SCALE GENOMIC DNA]</scope>
    <source>
        <strain evidence="9 10">NPDC003029</strain>
    </source>
</reference>
<dbReference type="InterPro" id="IPR043129">
    <property type="entry name" value="ATPase_NBD"/>
</dbReference>
<evidence type="ECO:0000256" key="8">
    <source>
        <dbReference type="SAM" id="MobiDB-lite"/>
    </source>
</evidence>
<dbReference type="NCBIfam" id="TIGR00016">
    <property type="entry name" value="ackA"/>
    <property type="match status" value="1"/>
</dbReference>
<name>A0ABW6RAP7_9ACTN</name>
<dbReference type="HAMAP" id="MF_00020">
    <property type="entry name" value="Acetate_kinase"/>
    <property type="match status" value="1"/>
</dbReference>
<comment type="subcellular location">
    <subcellularLocation>
        <location evidence="6">Cytoplasm</location>
    </subcellularLocation>
</comment>
<feature type="site" description="Transition state stabilizer" evidence="6">
    <location>
        <position position="203"/>
    </location>
</feature>
<evidence type="ECO:0000313" key="10">
    <source>
        <dbReference type="Proteomes" id="UP001601976"/>
    </source>
</evidence>
<feature type="binding site" evidence="6">
    <location>
        <begin position="231"/>
        <end position="235"/>
    </location>
    <ligand>
        <name>ATP</name>
        <dbReference type="ChEBI" id="CHEBI:30616"/>
    </ligand>
</feature>
<evidence type="ECO:0000256" key="7">
    <source>
        <dbReference type="RuleBase" id="RU003835"/>
    </source>
</evidence>
<keyword evidence="6" id="KW-0460">Magnesium</keyword>
<organism evidence="9 10">
    <name type="scientific">Streptomyces flavidovirens</name>
    <dbReference type="NCBI Taxonomy" id="67298"/>
    <lineage>
        <taxon>Bacteria</taxon>
        <taxon>Bacillati</taxon>
        <taxon>Actinomycetota</taxon>
        <taxon>Actinomycetes</taxon>
        <taxon>Kitasatosporales</taxon>
        <taxon>Streptomycetaceae</taxon>
        <taxon>Streptomyces</taxon>
    </lineage>
</organism>
<dbReference type="PANTHER" id="PTHR21060">
    <property type="entry name" value="ACETATE KINASE"/>
    <property type="match status" value="1"/>
</dbReference>
<dbReference type="Proteomes" id="UP001601976">
    <property type="component" value="Unassembled WGS sequence"/>
</dbReference>
<feature type="active site" description="Proton donor/acceptor" evidence="6">
    <location>
        <position position="171"/>
    </location>
</feature>
<proteinExistence type="inferred from homology"/>
<evidence type="ECO:0000256" key="5">
    <source>
        <dbReference type="ARBA" id="ARBA00022840"/>
    </source>
</evidence>
<feature type="region of interest" description="Disordered" evidence="8">
    <location>
        <begin position="55"/>
        <end position="81"/>
    </location>
</feature>
<dbReference type="PIRSF" id="PIRSF000722">
    <property type="entry name" value="Acetate_prop_kin"/>
    <property type="match status" value="1"/>
</dbReference>
<comment type="cofactor">
    <cofactor evidence="6">
        <name>Mg(2+)</name>
        <dbReference type="ChEBI" id="CHEBI:18420"/>
    </cofactor>
    <cofactor evidence="6">
        <name>Mn(2+)</name>
        <dbReference type="ChEBI" id="CHEBI:29035"/>
    </cofactor>
    <text evidence="6">Mg(2+). Can also accept Mn(2+).</text>
</comment>
<dbReference type="SUPFAM" id="SSF53067">
    <property type="entry name" value="Actin-like ATPase domain"/>
    <property type="match status" value="2"/>
</dbReference>
<evidence type="ECO:0000256" key="2">
    <source>
        <dbReference type="ARBA" id="ARBA00022679"/>
    </source>
</evidence>
<comment type="similarity">
    <text evidence="1 6 7">Belongs to the acetokinase family.</text>
</comment>
<feature type="binding site" evidence="6">
    <location>
        <position position="23"/>
    </location>
    <ligand>
        <name>Mg(2+)</name>
        <dbReference type="ChEBI" id="CHEBI:18420"/>
    </ligand>
</feature>
<keyword evidence="6" id="KW-0479">Metal-binding</keyword>
<comment type="subunit">
    <text evidence="6">Homodimer.</text>
</comment>
<dbReference type="PROSITE" id="PS01076">
    <property type="entry name" value="ACETATE_KINASE_2"/>
    <property type="match status" value="1"/>
</dbReference>
<dbReference type="CDD" id="cd24010">
    <property type="entry name" value="ASKHA_NBD_AcK_PK"/>
    <property type="match status" value="1"/>
</dbReference>
<dbReference type="Pfam" id="PF00871">
    <property type="entry name" value="Acetate_kinase"/>
    <property type="match status" value="1"/>
</dbReference>
<keyword evidence="6" id="KW-0963">Cytoplasm</keyword>
<keyword evidence="2 6" id="KW-0808">Transferase</keyword>
<keyword evidence="3 6" id="KW-0547">Nucleotide-binding</keyword>
<dbReference type="InterPro" id="IPR000890">
    <property type="entry name" value="Aliphatic_acid_kin_short-chain"/>
</dbReference>
<evidence type="ECO:0000256" key="3">
    <source>
        <dbReference type="ARBA" id="ARBA00022741"/>
    </source>
</evidence>
<feature type="binding site" evidence="6">
    <location>
        <begin position="353"/>
        <end position="357"/>
    </location>
    <ligand>
        <name>ATP</name>
        <dbReference type="ChEBI" id="CHEBI:30616"/>
    </ligand>
</feature>
<protein>
    <recommendedName>
        <fullName evidence="6">Acetate kinase</fullName>
        <ecNumber evidence="6">2.7.2.1</ecNumber>
    </recommendedName>
    <alternativeName>
        <fullName evidence="6">Acetokinase</fullName>
    </alternativeName>
</protein>
<keyword evidence="5 6" id="KW-0067">ATP-binding</keyword>
<dbReference type="RefSeq" id="WP_387894589.1">
    <property type="nucleotide sequence ID" value="NZ_JBIAPK010000002.1"/>
</dbReference>
<evidence type="ECO:0000256" key="6">
    <source>
        <dbReference type="HAMAP-Rule" id="MF_00020"/>
    </source>
</evidence>
<dbReference type="PROSITE" id="PS01075">
    <property type="entry name" value="ACETATE_KINASE_1"/>
    <property type="match status" value="1"/>
</dbReference>
<comment type="pathway">
    <text evidence="6">Metabolic intermediate biosynthesis; acetyl-CoA biosynthesis; acetyl-CoA from acetate: step 1/2.</text>
</comment>
<comment type="catalytic activity">
    <reaction evidence="6">
        <text>acetate + ATP = acetyl phosphate + ADP</text>
        <dbReference type="Rhea" id="RHEA:11352"/>
        <dbReference type="ChEBI" id="CHEBI:22191"/>
        <dbReference type="ChEBI" id="CHEBI:30089"/>
        <dbReference type="ChEBI" id="CHEBI:30616"/>
        <dbReference type="ChEBI" id="CHEBI:456216"/>
        <dbReference type="EC" id="2.7.2.1"/>
    </reaction>
</comment>
<feature type="binding site" evidence="6">
    <location>
        <position position="30"/>
    </location>
    <ligand>
        <name>ATP</name>
        <dbReference type="ChEBI" id="CHEBI:30616"/>
    </ligand>
</feature>
<comment type="function">
    <text evidence="6">Catalyzes the formation of acetyl phosphate from acetate and ATP. Can also catalyze the reverse reaction.</text>
</comment>
<gene>
    <name evidence="6" type="primary">ackA</name>
    <name evidence="9" type="ORF">ACFYWW_07600</name>
</gene>
<evidence type="ECO:0000256" key="4">
    <source>
        <dbReference type="ARBA" id="ARBA00022777"/>
    </source>
</evidence>
<dbReference type="EC" id="2.7.2.1" evidence="6"/>
<accession>A0ABW6RAP7</accession>
<evidence type="ECO:0000313" key="9">
    <source>
        <dbReference type="EMBL" id="MFF3338589.1"/>
    </source>
</evidence>
<feature type="binding site" evidence="6">
    <location>
        <begin position="305"/>
        <end position="307"/>
    </location>
    <ligand>
        <name>ATP</name>
        <dbReference type="ChEBI" id="CHEBI:30616"/>
    </ligand>
</feature>
<dbReference type="GO" id="GO:0008776">
    <property type="term" value="F:acetate kinase activity"/>
    <property type="evidence" value="ECO:0007669"/>
    <property type="project" value="UniProtKB-EC"/>
</dbReference>
<feature type="binding site" evidence="6">
    <location>
        <position position="407"/>
    </location>
    <ligand>
        <name>Mg(2+)</name>
        <dbReference type="ChEBI" id="CHEBI:18420"/>
    </ligand>
</feature>
<comment type="caution">
    <text evidence="9">The sequence shown here is derived from an EMBL/GenBank/DDBJ whole genome shotgun (WGS) entry which is preliminary data.</text>
</comment>
<dbReference type="PRINTS" id="PR00471">
    <property type="entry name" value="ACETATEKNASE"/>
</dbReference>